<name>A0A1I3MTD4_9FLAO</name>
<gene>
    <name evidence="1" type="ORF">SAMN05443431_103295</name>
</gene>
<evidence type="ECO:0000313" key="1">
    <source>
        <dbReference type="EMBL" id="SFJ00191.1"/>
    </source>
</evidence>
<sequence length="153" mass="17158">MNKTKTYLLLVVVLAIWGTIGYKIINGINSNTPELKVQEFNVSFNPKINPKIDTFSIQKTNKDPFLGTLTSKLIKGKAKTISKDKKTEYYPVVSFSGVVKKQNTSDQIFVVSINNKQYLLKKGQKADSVTLINGNIKAIIVKYKNKSQSISRN</sequence>
<evidence type="ECO:0000313" key="2">
    <source>
        <dbReference type="Proteomes" id="UP000199559"/>
    </source>
</evidence>
<protein>
    <submittedName>
        <fullName evidence="1">Uncharacterized protein</fullName>
    </submittedName>
</protein>
<dbReference type="Proteomes" id="UP000199559">
    <property type="component" value="Unassembled WGS sequence"/>
</dbReference>
<dbReference type="STRING" id="1144750.SAMN05443431_103295"/>
<dbReference type="RefSeq" id="WP_090838903.1">
    <property type="nucleotide sequence ID" value="NZ_FORM01000003.1"/>
</dbReference>
<keyword evidence="2" id="KW-1185">Reference proteome</keyword>
<accession>A0A1I3MTD4</accession>
<reference evidence="2" key="1">
    <citation type="submission" date="2016-10" db="EMBL/GenBank/DDBJ databases">
        <authorList>
            <person name="Varghese N."/>
            <person name="Submissions S."/>
        </authorList>
    </citation>
    <scope>NUCLEOTIDE SEQUENCE [LARGE SCALE GENOMIC DNA]</scope>
    <source>
        <strain evidence="2">DSM 28881</strain>
    </source>
</reference>
<dbReference type="EMBL" id="FORM01000003">
    <property type="protein sequence ID" value="SFJ00191.1"/>
    <property type="molecule type" value="Genomic_DNA"/>
</dbReference>
<dbReference type="AlphaFoldDB" id="A0A1I3MTD4"/>
<proteinExistence type="predicted"/>
<organism evidence="1 2">
    <name type="scientific">Olleya namhaensis</name>
    <dbReference type="NCBI Taxonomy" id="1144750"/>
    <lineage>
        <taxon>Bacteria</taxon>
        <taxon>Pseudomonadati</taxon>
        <taxon>Bacteroidota</taxon>
        <taxon>Flavobacteriia</taxon>
        <taxon>Flavobacteriales</taxon>
        <taxon>Flavobacteriaceae</taxon>
    </lineage>
</organism>